<dbReference type="PANTHER" id="PTHR43682:SF1">
    <property type="entry name" value="LACTATE UTILIZATION PROTEIN C"/>
    <property type="match status" value="1"/>
</dbReference>
<dbReference type="InterPro" id="IPR003741">
    <property type="entry name" value="LUD_dom"/>
</dbReference>
<dbReference type="AlphaFoldDB" id="A0A1S1YUT5"/>
<reference evidence="2 3" key="1">
    <citation type="journal article" date="2012" name="Int. J. Syst. Evol. Microbiol.">
        <title>Flammeovirga pacifica sp. nov., isolated from deep-sea sediment.</title>
        <authorList>
            <person name="Xu H."/>
            <person name="Fu Y."/>
            <person name="Yang N."/>
            <person name="Ding Z."/>
            <person name="Lai Q."/>
            <person name="Zeng R."/>
        </authorList>
    </citation>
    <scope>NUCLEOTIDE SEQUENCE [LARGE SCALE GENOMIC DNA]</scope>
    <source>
        <strain evidence="3">DSM 24597 / LMG 26175 / WPAGA1</strain>
    </source>
</reference>
<evidence type="ECO:0000313" key="2">
    <source>
        <dbReference type="EMBL" id="OHX64804.1"/>
    </source>
</evidence>
<comment type="caution">
    <text evidence="2">The sequence shown here is derived from an EMBL/GenBank/DDBJ whole genome shotgun (WGS) entry which is preliminary data.</text>
</comment>
<organism evidence="2 3">
    <name type="scientific">Flammeovirga pacifica</name>
    <dbReference type="NCBI Taxonomy" id="915059"/>
    <lineage>
        <taxon>Bacteria</taxon>
        <taxon>Pseudomonadati</taxon>
        <taxon>Bacteroidota</taxon>
        <taxon>Cytophagia</taxon>
        <taxon>Cytophagales</taxon>
        <taxon>Flammeovirgaceae</taxon>
        <taxon>Flammeovirga</taxon>
    </lineage>
</organism>
<dbReference type="EMBL" id="JRYR02000002">
    <property type="protein sequence ID" value="OHX64804.1"/>
    <property type="molecule type" value="Genomic_DNA"/>
</dbReference>
<proteinExistence type="predicted"/>
<evidence type="ECO:0000313" key="3">
    <source>
        <dbReference type="Proteomes" id="UP000179797"/>
    </source>
</evidence>
<dbReference type="Proteomes" id="UP000179797">
    <property type="component" value="Unassembled WGS sequence"/>
</dbReference>
<evidence type="ECO:0000259" key="1">
    <source>
        <dbReference type="Pfam" id="PF02589"/>
    </source>
</evidence>
<dbReference type="InterPro" id="IPR024185">
    <property type="entry name" value="FTHF_cligase-like_sf"/>
</dbReference>
<accession>A0A1S1YUT5</accession>
<protein>
    <recommendedName>
        <fullName evidence="1">LUD domain-containing protein</fullName>
    </recommendedName>
</protein>
<dbReference type="Pfam" id="PF02589">
    <property type="entry name" value="LUD_dom"/>
    <property type="match status" value="1"/>
</dbReference>
<dbReference type="PANTHER" id="PTHR43682">
    <property type="entry name" value="LACTATE UTILIZATION PROTEIN C"/>
    <property type="match status" value="1"/>
</dbReference>
<dbReference type="InterPro" id="IPR037171">
    <property type="entry name" value="NagB/RpiA_transferase-like"/>
</dbReference>
<dbReference type="STRING" id="915059.NH26_23015"/>
<feature type="domain" description="LUD" evidence="1">
    <location>
        <begin position="86"/>
        <end position="187"/>
    </location>
</feature>
<gene>
    <name evidence="2" type="ORF">NH26_23015</name>
</gene>
<dbReference type="Gene3D" id="3.40.50.10420">
    <property type="entry name" value="NagB/RpiA/CoA transferase-like"/>
    <property type="match status" value="1"/>
</dbReference>
<keyword evidence="3" id="KW-1185">Reference proteome</keyword>
<name>A0A1S1YUT5_FLAPC</name>
<dbReference type="SUPFAM" id="SSF100950">
    <property type="entry name" value="NagB/RpiA/CoA transferase-like"/>
    <property type="match status" value="1"/>
</dbReference>
<sequence length="189" mass="20900">MTSREKILSAIEGINLPSKELPITPIFEGLSEDKHAFFFEMLNTLGVEVIVSDNDDQLKDIIKEKQQDGKVYSSIPDLGADDLTVNKDEMANLNLSVIEGQLGVAENGAIWVNGEDLKHRSLTAIASHLLIVLPYHKIVWNMHEAYTYIKPQDHGYGVFISGPSKTADIEQSLVKGAHGAKSLIVYIQK</sequence>